<feature type="transmembrane region" description="Helical" evidence="1">
    <location>
        <begin position="171"/>
        <end position="191"/>
    </location>
</feature>
<keyword evidence="1" id="KW-0812">Transmembrane</keyword>
<feature type="transmembrane region" description="Helical" evidence="1">
    <location>
        <begin position="63"/>
        <end position="85"/>
    </location>
</feature>
<evidence type="ECO:0000256" key="1">
    <source>
        <dbReference type="SAM" id="Phobius"/>
    </source>
</evidence>
<organism evidence="3 4">
    <name type="scientific">Frankia canadensis</name>
    <dbReference type="NCBI Taxonomy" id="1836972"/>
    <lineage>
        <taxon>Bacteria</taxon>
        <taxon>Bacillati</taxon>
        <taxon>Actinomycetota</taxon>
        <taxon>Actinomycetes</taxon>
        <taxon>Frankiales</taxon>
        <taxon>Frankiaceae</taxon>
        <taxon>Frankia</taxon>
    </lineage>
</organism>
<feature type="transmembrane region" description="Helical" evidence="1">
    <location>
        <begin position="197"/>
        <end position="216"/>
    </location>
</feature>
<feature type="domain" description="Phosphatidic acid phosphatase type 2/haloperoxidase" evidence="2">
    <location>
        <begin position="99"/>
        <end position="212"/>
    </location>
</feature>
<dbReference type="SMART" id="SM00014">
    <property type="entry name" value="acidPPc"/>
    <property type="match status" value="1"/>
</dbReference>
<keyword evidence="4" id="KW-1185">Reference proteome</keyword>
<gene>
    <name evidence="3" type="ORF">FRACA_1460018</name>
</gene>
<dbReference type="Gene3D" id="1.20.144.10">
    <property type="entry name" value="Phosphatidic acid phosphatase type 2/haloperoxidase"/>
    <property type="match status" value="1"/>
</dbReference>
<reference evidence="3 4" key="1">
    <citation type="submission" date="2017-06" db="EMBL/GenBank/DDBJ databases">
        <authorList>
            <person name="Kim H.J."/>
            <person name="Triplett B.A."/>
        </authorList>
    </citation>
    <scope>NUCLEOTIDE SEQUENCE [LARGE SCALE GENOMIC DNA]</scope>
    <source>
        <strain evidence="3">FRACA_ARgP5</strain>
    </source>
</reference>
<sequence>MGAAAFGMGPGGRRRLVSGVAVVAAGALVALLVLAAGHDGGFRWELAVHRWALRHRARGLTDAAIAVTTTGSGVPAYALAALAGVLAAGRGSARARVAAVGAMFVLVAGQLVRFGLSRLIDRARPPAADWAWQATGAALPSGHTTTSALVAAGLAAALLRHAHRRGTRIAAVALPLAWACAVGLSRIYLGMHWPLDVAAGWLLATVLVSVTFPLLARAGRRIAPPNPPPSTPR</sequence>
<dbReference type="PANTHER" id="PTHR14969">
    <property type="entry name" value="SPHINGOSINE-1-PHOSPHATE PHOSPHOHYDROLASE"/>
    <property type="match status" value="1"/>
</dbReference>
<dbReference type="InterPro" id="IPR000326">
    <property type="entry name" value="PAP2/HPO"/>
</dbReference>
<dbReference type="EMBL" id="FZMO01000053">
    <property type="protein sequence ID" value="SNQ46581.1"/>
    <property type="molecule type" value="Genomic_DNA"/>
</dbReference>
<keyword evidence="1" id="KW-0472">Membrane</keyword>
<keyword evidence="1" id="KW-1133">Transmembrane helix</keyword>
<proteinExistence type="predicted"/>
<protein>
    <submittedName>
        <fullName evidence="3">Phosphoesterase PA-phosphatase-like protein</fullName>
    </submittedName>
</protein>
<feature type="transmembrane region" description="Helical" evidence="1">
    <location>
        <begin position="136"/>
        <end position="159"/>
    </location>
</feature>
<feature type="transmembrane region" description="Helical" evidence="1">
    <location>
        <begin position="16"/>
        <end position="36"/>
    </location>
</feature>
<dbReference type="AlphaFoldDB" id="A0A2I2KLP1"/>
<evidence type="ECO:0000313" key="4">
    <source>
        <dbReference type="Proteomes" id="UP000234331"/>
    </source>
</evidence>
<dbReference type="InterPro" id="IPR036938">
    <property type="entry name" value="PAP2/HPO_sf"/>
</dbReference>
<accession>A0A2I2KLP1</accession>
<dbReference type="RefSeq" id="WP_243407247.1">
    <property type="nucleotide sequence ID" value="NZ_FZMO01000053.1"/>
</dbReference>
<name>A0A2I2KLP1_9ACTN</name>
<evidence type="ECO:0000313" key="3">
    <source>
        <dbReference type="EMBL" id="SNQ46581.1"/>
    </source>
</evidence>
<dbReference type="Pfam" id="PF01569">
    <property type="entry name" value="PAP2"/>
    <property type="match status" value="1"/>
</dbReference>
<dbReference type="PANTHER" id="PTHR14969:SF13">
    <property type="entry name" value="AT30094P"/>
    <property type="match status" value="1"/>
</dbReference>
<feature type="transmembrane region" description="Helical" evidence="1">
    <location>
        <begin position="97"/>
        <end position="116"/>
    </location>
</feature>
<dbReference type="Proteomes" id="UP000234331">
    <property type="component" value="Unassembled WGS sequence"/>
</dbReference>
<dbReference type="SUPFAM" id="SSF48317">
    <property type="entry name" value="Acid phosphatase/Vanadium-dependent haloperoxidase"/>
    <property type="match status" value="1"/>
</dbReference>
<evidence type="ECO:0000259" key="2">
    <source>
        <dbReference type="SMART" id="SM00014"/>
    </source>
</evidence>